<dbReference type="EMBL" id="JAUCQJ010000001">
    <property type="protein sequence ID" value="MDQ8747697.1"/>
    <property type="molecule type" value="Genomic_DNA"/>
</dbReference>
<accession>A0AAQ1SZQ2</accession>
<evidence type="ECO:0000313" key="4">
    <source>
        <dbReference type="Proteomes" id="UP001239265"/>
    </source>
</evidence>
<dbReference type="Proteomes" id="UP000324513">
    <property type="component" value="Unassembled WGS sequence"/>
</dbReference>
<dbReference type="AlphaFoldDB" id="A0AAQ1SZQ2"/>
<keyword evidence="3" id="KW-1185">Reference proteome</keyword>
<evidence type="ECO:0000313" key="2">
    <source>
        <dbReference type="EMBL" id="TYO85132.1"/>
    </source>
</evidence>
<dbReference type="Proteomes" id="UP001239265">
    <property type="component" value="Unassembled WGS sequence"/>
</dbReference>
<name>A0AAQ1SZQ2_ELIMR</name>
<proteinExistence type="predicted"/>
<comment type="caution">
    <text evidence="1">The sequence shown here is derived from an EMBL/GenBank/DDBJ whole genome shotgun (WGS) entry which is preliminary data.</text>
</comment>
<reference evidence="1 4" key="2">
    <citation type="submission" date="2023-06" db="EMBL/GenBank/DDBJ databases">
        <title>Nosocomial Elizabethkingia miricola genome.</title>
        <authorList>
            <person name="Morgado S."/>
            <person name="Fonseca E."/>
            <person name="Freitas F."/>
            <person name="Vicente A.C."/>
        </authorList>
    </citation>
    <scope>NUCLEOTIDE SEQUENCE [LARGE SCALE GENOMIC DNA]</scope>
    <source>
        <strain evidence="1 4">EM15</strain>
    </source>
</reference>
<dbReference type="EMBL" id="VNHK01000016">
    <property type="protein sequence ID" value="TYO85132.1"/>
    <property type="molecule type" value="Genomic_DNA"/>
</dbReference>
<gene>
    <name evidence="2" type="ORF">LX74_03652</name>
    <name evidence="1" type="ORF">QT385_03530</name>
</gene>
<evidence type="ECO:0008006" key="5">
    <source>
        <dbReference type="Google" id="ProtNLM"/>
    </source>
</evidence>
<organism evidence="1 4">
    <name type="scientific">Elizabethkingia miricola</name>
    <name type="common">Chryseobacterium miricola</name>
    <dbReference type="NCBI Taxonomy" id="172045"/>
    <lineage>
        <taxon>Bacteria</taxon>
        <taxon>Pseudomonadati</taxon>
        <taxon>Bacteroidota</taxon>
        <taxon>Flavobacteriia</taxon>
        <taxon>Flavobacteriales</taxon>
        <taxon>Weeksellaceae</taxon>
        <taxon>Elizabethkingia</taxon>
    </lineage>
</organism>
<dbReference type="RefSeq" id="WP_155759287.1">
    <property type="nucleotide sequence ID" value="NZ_CP040516.1"/>
</dbReference>
<protein>
    <recommendedName>
        <fullName evidence="5">Bacteriocin</fullName>
    </recommendedName>
</protein>
<evidence type="ECO:0000313" key="1">
    <source>
        <dbReference type="EMBL" id="MDQ8747697.1"/>
    </source>
</evidence>
<sequence length="58" mass="6084">MKKLVRDQLKVITGGLACNPSAGVDCPRNSKCCALGFDNPSGICRGLSYEGACWAPNP</sequence>
<evidence type="ECO:0000313" key="3">
    <source>
        <dbReference type="Proteomes" id="UP000324513"/>
    </source>
</evidence>
<reference evidence="2 3" key="1">
    <citation type="submission" date="2019-07" db="EMBL/GenBank/DDBJ databases">
        <title>Genomic Encyclopedia of Archaeal and Bacterial Type Strains, Phase II (KMG-II): from individual species to whole genera.</title>
        <authorList>
            <person name="Goeker M."/>
        </authorList>
    </citation>
    <scope>NUCLEOTIDE SEQUENCE [LARGE SCALE GENOMIC DNA]</scope>
    <source>
        <strain evidence="2 3">DSM 14571</strain>
    </source>
</reference>